<dbReference type="AlphaFoldDB" id="A6DJE0"/>
<keyword evidence="3" id="KW-1185">Reference proteome</keyword>
<dbReference type="PANTHER" id="PTHR33360:SF2">
    <property type="entry name" value="TRANSPOSASE FOR INSERTION SEQUENCE ELEMENT IS200"/>
    <property type="match status" value="1"/>
</dbReference>
<dbReference type="eggNOG" id="COG1943">
    <property type="taxonomic scope" value="Bacteria"/>
</dbReference>
<dbReference type="Pfam" id="PF01797">
    <property type="entry name" value="Y1_Tnp"/>
    <property type="match status" value="1"/>
</dbReference>
<dbReference type="GO" id="GO:0003677">
    <property type="term" value="F:DNA binding"/>
    <property type="evidence" value="ECO:0007669"/>
    <property type="project" value="InterPro"/>
</dbReference>
<dbReference type="EMBL" id="ABCK01000006">
    <property type="protein sequence ID" value="EDM28014.1"/>
    <property type="molecule type" value="Genomic_DNA"/>
</dbReference>
<organism evidence="2 3">
    <name type="scientific">Lentisphaera araneosa HTCC2155</name>
    <dbReference type="NCBI Taxonomy" id="313628"/>
    <lineage>
        <taxon>Bacteria</taxon>
        <taxon>Pseudomonadati</taxon>
        <taxon>Lentisphaerota</taxon>
        <taxon>Lentisphaeria</taxon>
        <taxon>Lentisphaerales</taxon>
        <taxon>Lentisphaeraceae</taxon>
        <taxon>Lentisphaera</taxon>
    </lineage>
</organism>
<name>A6DJE0_9BACT</name>
<dbReference type="Proteomes" id="UP000004947">
    <property type="component" value="Unassembled WGS sequence"/>
</dbReference>
<dbReference type="OrthoDB" id="9797997at2"/>
<protein>
    <submittedName>
        <fullName evidence="2">Probable transposase</fullName>
    </submittedName>
</protein>
<dbReference type="GO" id="GO:0004803">
    <property type="term" value="F:transposase activity"/>
    <property type="evidence" value="ECO:0007669"/>
    <property type="project" value="InterPro"/>
</dbReference>
<evidence type="ECO:0000313" key="2">
    <source>
        <dbReference type="EMBL" id="EDM28014.1"/>
    </source>
</evidence>
<dbReference type="PANTHER" id="PTHR33360">
    <property type="entry name" value="TRANSPOSASE FOR INSERTION SEQUENCE ELEMENT IS200"/>
    <property type="match status" value="1"/>
</dbReference>
<gene>
    <name evidence="2" type="ORF">LNTAR_11696</name>
</gene>
<proteinExistence type="predicted"/>
<evidence type="ECO:0000259" key="1">
    <source>
        <dbReference type="SMART" id="SM01321"/>
    </source>
</evidence>
<dbReference type="RefSeq" id="WP_007278011.1">
    <property type="nucleotide sequence ID" value="NZ_ABCK01000006.1"/>
</dbReference>
<dbReference type="GO" id="GO:0006313">
    <property type="term" value="P:DNA transposition"/>
    <property type="evidence" value="ECO:0007669"/>
    <property type="project" value="InterPro"/>
</dbReference>
<dbReference type="SMART" id="SM01321">
    <property type="entry name" value="Y1_Tnp"/>
    <property type="match status" value="1"/>
</dbReference>
<accession>A6DJE0</accession>
<dbReference type="InterPro" id="IPR002686">
    <property type="entry name" value="Transposase_17"/>
</dbReference>
<dbReference type="Gene3D" id="3.30.70.1290">
    <property type="entry name" value="Transposase IS200-like"/>
    <property type="match status" value="1"/>
</dbReference>
<dbReference type="InterPro" id="IPR036515">
    <property type="entry name" value="Transposase_17_sf"/>
</dbReference>
<evidence type="ECO:0000313" key="3">
    <source>
        <dbReference type="Proteomes" id="UP000004947"/>
    </source>
</evidence>
<dbReference type="SUPFAM" id="SSF143422">
    <property type="entry name" value="Transposase IS200-like"/>
    <property type="match status" value="1"/>
</dbReference>
<sequence>MSKSFNQVYVHIIFHVGSGAFIRSDNEAELYSYISGISKNLFCHIMAINGTGNHIHLLVSLSQKISVANFVSKVKSNSSKWMKKYDDKFSWQRGYGAFSVSASVCQKVKRYIEKQKAHHEKISYQDELQSFLDNYHFS</sequence>
<comment type="caution">
    <text evidence="2">The sequence shown here is derived from an EMBL/GenBank/DDBJ whole genome shotgun (WGS) entry which is preliminary data.</text>
</comment>
<feature type="domain" description="Transposase IS200-like" evidence="1">
    <location>
        <begin position="5"/>
        <end position="115"/>
    </location>
</feature>
<reference evidence="2 3" key="1">
    <citation type="journal article" date="2010" name="J. Bacteriol.">
        <title>Genome sequence of Lentisphaera araneosa HTCC2155T, the type species of the order Lentisphaerales in the phylum Lentisphaerae.</title>
        <authorList>
            <person name="Thrash J.C."/>
            <person name="Cho J.C."/>
            <person name="Vergin K.L."/>
            <person name="Morris R.M."/>
            <person name="Giovannoni S.J."/>
        </authorList>
    </citation>
    <scope>NUCLEOTIDE SEQUENCE [LARGE SCALE GENOMIC DNA]</scope>
    <source>
        <strain evidence="2 3">HTCC2155</strain>
    </source>
</reference>